<dbReference type="RefSeq" id="WP_084235523.1">
    <property type="nucleotide sequence ID" value="NZ_FWXW01000011.1"/>
</dbReference>
<evidence type="ECO:0000313" key="6">
    <source>
        <dbReference type="EMBL" id="SMC86685.1"/>
    </source>
</evidence>
<dbReference type="Pfam" id="PF02686">
    <property type="entry name" value="GatC"/>
    <property type="match status" value="1"/>
</dbReference>
<evidence type="ECO:0000256" key="4">
    <source>
        <dbReference type="ARBA" id="ARBA00047380"/>
    </source>
</evidence>
<comment type="catalytic activity">
    <reaction evidence="5">
        <text>L-glutamyl-tRNA(Gln) + L-glutamine + ATP + H2O = L-glutaminyl-tRNA(Gln) + L-glutamate + ADP + phosphate + H(+)</text>
        <dbReference type="Rhea" id="RHEA:17521"/>
        <dbReference type="Rhea" id="RHEA-COMP:9681"/>
        <dbReference type="Rhea" id="RHEA-COMP:9684"/>
        <dbReference type="ChEBI" id="CHEBI:15377"/>
        <dbReference type="ChEBI" id="CHEBI:15378"/>
        <dbReference type="ChEBI" id="CHEBI:29985"/>
        <dbReference type="ChEBI" id="CHEBI:30616"/>
        <dbReference type="ChEBI" id="CHEBI:43474"/>
        <dbReference type="ChEBI" id="CHEBI:58359"/>
        <dbReference type="ChEBI" id="CHEBI:78520"/>
        <dbReference type="ChEBI" id="CHEBI:78521"/>
        <dbReference type="ChEBI" id="CHEBI:456216"/>
    </reaction>
</comment>
<evidence type="ECO:0000313" key="7">
    <source>
        <dbReference type="Proteomes" id="UP000192790"/>
    </source>
</evidence>
<organism evidence="6 7">
    <name type="scientific">Papillibacter cinnamivorans DSM 12816</name>
    <dbReference type="NCBI Taxonomy" id="1122930"/>
    <lineage>
        <taxon>Bacteria</taxon>
        <taxon>Bacillati</taxon>
        <taxon>Bacillota</taxon>
        <taxon>Clostridia</taxon>
        <taxon>Eubacteriales</taxon>
        <taxon>Oscillospiraceae</taxon>
        <taxon>Papillibacter</taxon>
    </lineage>
</organism>
<sequence length="91" mass="10135">MITREEILDLAVLAKLFVSEEELDALTEEMSNIISFADTINNAGTEAEFDGINRLSNVFREDVPAPSYPQEEILRNAGGGEDGFFLVRRRG</sequence>
<comment type="catalytic activity">
    <reaction evidence="4">
        <text>L-aspartyl-tRNA(Asn) + L-glutamine + ATP + H2O = L-asparaginyl-tRNA(Asn) + L-glutamate + ADP + phosphate + 2 H(+)</text>
        <dbReference type="Rhea" id="RHEA:14513"/>
        <dbReference type="Rhea" id="RHEA-COMP:9674"/>
        <dbReference type="Rhea" id="RHEA-COMP:9677"/>
        <dbReference type="ChEBI" id="CHEBI:15377"/>
        <dbReference type="ChEBI" id="CHEBI:15378"/>
        <dbReference type="ChEBI" id="CHEBI:29985"/>
        <dbReference type="ChEBI" id="CHEBI:30616"/>
        <dbReference type="ChEBI" id="CHEBI:43474"/>
        <dbReference type="ChEBI" id="CHEBI:58359"/>
        <dbReference type="ChEBI" id="CHEBI:78515"/>
        <dbReference type="ChEBI" id="CHEBI:78516"/>
        <dbReference type="ChEBI" id="CHEBI:456216"/>
    </reaction>
</comment>
<dbReference type="GO" id="GO:0006450">
    <property type="term" value="P:regulation of translational fidelity"/>
    <property type="evidence" value="ECO:0007669"/>
    <property type="project" value="InterPro"/>
</dbReference>
<evidence type="ECO:0000256" key="3">
    <source>
        <dbReference type="ARBA" id="ARBA00024799"/>
    </source>
</evidence>
<dbReference type="AlphaFoldDB" id="A0A1W2CN64"/>
<evidence type="ECO:0000256" key="1">
    <source>
        <dbReference type="ARBA" id="ARBA00010757"/>
    </source>
</evidence>
<comment type="subunit">
    <text evidence="2">Heterotrimer of A, B and C subunits.</text>
</comment>
<protein>
    <submittedName>
        <fullName evidence="6">Aspartyl/glutamyl-tRNA(Asn/Gln) amidotransferase subunit C</fullName>
    </submittedName>
</protein>
<comment type="similarity">
    <text evidence="1">Belongs to the GatC family.</text>
</comment>
<evidence type="ECO:0000256" key="5">
    <source>
        <dbReference type="ARBA" id="ARBA00047913"/>
    </source>
</evidence>
<name>A0A1W2CN64_9FIRM</name>
<reference evidence="6 7" key="1">
    <citation type="submission" date="2017-04" db="EMBL/GenBank/DDBJ databases">
        <authorList>
            <person name="Afonso C.L."/>
            <person name="Miller P.J."/>
            <person name="Scott M.A."/>
            <person name="Spackman E."/>
            <person name="Goraichik I."/>
            <person name="Dimitrov K.M."/>
            <person name="Suarez D.L."/>
            <person name="Swayne D.E."/>
        </authorList>
    </citation>
    <scope>NUCLEOTIDE SEQUENCE [LARGE SCALE GENOMIC DNA]</scope>
    <source>
        <strain evidence="6 7">DSM 12816</strain>
    </source>
</reference>
<dbReference type="EMBL" id="FWXW01000011">
    <property type="protein sequence ID" value="SMC86685.1"/>
    <property type="molecule type" value="Genomic_DNA"/>
</dbReference>
<dbReference type="STRING" id="1122930.SAMN02745168_0100"/>
<dbReference type="Gene3D" id="1.10.20.60">
    <property type="entry name" value="Glu-tRNAGln amidotransferase C subunit, N-terminal domain"/>
    <property type="match status" value="1"/>
</dbReference>
<evidence type="ECO:0000256" key="2">
    <source>
        <dbReference type="ARBA" id="ARBA00011123"/>
    </source>
</evidence>
<dbReference type="InterPro" id="IPR003837">
    <property type="entry name" value="GatC"/>
</dbReference>
<dbReference type="Proteomes" id="UP000192790">
    <property type="component" value="Unassembled WGS sequence"/>
</dbReference>
<keyword evidence="6" id="KW-0808">Transferase</keyword>
<dbReference type="OrthoDB" id="9813938at2"/>
<keyword evidence="7" id="KW-1185">Reference proteome</keyword>
<dbReference type="SUPFAM" id="SSF141000">
    <property type="entry name" value="Glu-tRNAGln amidotransferase C subunit"/>
    <property type="match status" value="1"/>
</dbReference>
<proteinExistence type="inferred from homology"/>
<accession>A0A1W2CN64</accession>
<gene>
    <name evidence="6" type="ORF">SAMN02745168_0100</name>
</gene>
<dbReference type="InterPro" id="IPR036113">
    <property type="entry name" value="Asp/Glu-ADT_sf_sub_c"/>
</dbReference>
<dbReference type="NCBIfam" id="TIGR00135">
    <property type="entry name" value="gatC"/>
    <property type="match status" value="1"/>
</dbReference>
<comment type="function">
    <text evidence="3">Allows the formation of correctly charged Asn-tRNA(Asn) or Gln-tRNA(Gln) through the transamidation of misacylated Asp-tRNA(Asn) or Glu-tRNA(Gln) in organisms which lack either or both of asparaginyl-tRNA or glutaminyl-tRNA synthetases. The reaction takes place in the presence of glutamine and ATP through an activated phospho-Asp-tRNA(Asn) or phospho-Glu-tRNA(Gln).</text>
</comment>
<dbReference type="GO" id="GO:0016740">
    <property type="term" value="F:transferase activity"/>
    <property type="evidence" value="ECO:0007669"/>
    <property type="project" value="UniProtKB-KW"/>
</dbReference>